<dbReference type="PROSITE" id="PS51035">
    <property type="entry name" value="BAG"/>
    <property type="match status" value="1"/>
</dbReference>
<dbReference type="Pfam" id="PF02179">
    <property type="entry name" value="BAG"/>
    <property type="match status" value="1"/>
</dbReference>
<evidence type="ECO:0000313" key="5">
    <source>
        <dbReference type="Proteomes" id="UP001567538"/>
    </source>
</evidence>
<accession>A0ABD1HUX7</accession>
<dbReference type="PROSITE" id="PS50096">
    <property type="entry name" value="IQ"/>
    <property type="match status" value="1"/>
</dbReference>
<evidence type="ECO:0000256" key="1">
    <source>
        <dbReference type="ARBA" id="ARBA00023186"/>
    </source>
</evidence>
<dbReference type="InterPro" id="IPR036533">
    <property type="entry name" value="BAG_dom_sf"/>
</dbReference>
<evidence type="ECO:0000313" key="4">
    <source>
        <dbReference type="EMBL" id="KAL1560037.1"/>
    </source>
</evidence>
<keyword evidence="5" id="KW-1185">Reference proteome</keyword>
<proteinExistence type="predicted"/>
<reference evidence="4 5" key="1">
    <citation type="submission" date="2024-06" db="EMBL/GenBank/DDBJ databases">
        <title>A chromosome level genome sequence of Diviner's sage (Salvia divinorum).</title>
        <authorList>
            <person name="Ford S.A."/>
            <person name="Ro D.-K."/>
            <person name="Ness R.W."/>
            <person name="Phillips M.A."/>
        </authorList>
    </citation>
    <scope>NUCLEOTIDE SEQUENCE [LARGE SCALE GENOMIC DNA]</scope>
    <source>
        <strain evidence="4">SAF-2024a</strain>
        <tissue evidence="4">Leaf</tissue>
    </source>
</reference>
<dbReference type="InterPro" id="IPR003103">
    <property type="entry name" value="BAG_domain"/>
</dbReference>
<dbReference type="SUPFAM" id="SSF63491">
    <property type="entry name" value="BAG domain"/>
    <property type="match status" value="1"/>
</dbReference>
<dbReference type="PANTHER" id="PTHR33322:SF8">
    <property type="entry name" value="BAG FAMILY MOLECULAR CHAPERONE REGULATOR 5, MITOCHONDRIAL"/>
    <property type="match status" value="1"/>
</dbReference>
<sequence length="219" mass="24339">MKSSSRSHRFFSSAAAAATTTVVYTFQSDSSAPEPDSKITGTPIAPSQPTSQPIPITVHLPPHPQSSAAVKIQAAFRSHVVRALVRKISAVNSEANHWQKLIQRQETVDAVRTSALEKMKINEALMGLLFRLDAVPGLDPNVRELRRHVSRKIVGLQEILDAVSDSRVEQWDGHLRDWDEIVAGLEQEACKDLGGDKEMERFCAESLGFQCLQRFLRDQ</sequence>
<feature type="domain" description="BAG" evidence="3">
    <location>
        <begin position="87"/>
        <end position="164"/>
    </location>
</feature>
<dbReference type="EMBL" id="JBEAFC010000004">
    <property type="protein sequence ID" value="KAL1560037.1"/>
    <property type="molecule type" value="Genomic_DNA"/>
</dbReference>
<name>A0ABD1HUX7_SALDI</name>
<dbReference type="InterPro" id="IPR040400">
    <property type="entry name" value="BAG5/6/7/8"/>
</dbReference>
<dbReference type="CDD" id="cd23767">
    <property type="entry name" value="IQCD"/>
    <property type="match status" value="1"/>
</dbReference>
<evidence type="ECO:0000256" key="2">
    <source>
        <dbReference type="SAM" id="MobiDB-lite"/>
    </source>
</evidence>
<dbReference type="PANTHER" id="PTHR33322">
    <property type="entry name" value="BAG DOMAIN CONTAINING PROTEIN, EXPRESSED"/>
    <property type="match status" value="1"/>
</dbReference>
<dbReference type="AlphaFoldDB" id="A0ABD1HUX7"/>
<dbReference type="Proteomes" id="UP001567538">
    <property type="component" value="Unassembled WGS sequence"/>
</dbReference>
<evidence type="ECO:0000259" key="3">
    <source>
        <dbReference type="PROSITE" id="PS51035"/>
    </source>
</evidence>
<feature type="region of interest" description="Disordered" evidence="2">
    <location>
        <begin position="26"/>
        <end position="53"/>
    </location>
</feature>
<organism evidence="4 5">
    <name type="scientific">Salvia divinorum</name>
    <name type="common">Maria pastora</name>
    <name type="synonym">Diviner's sage</name>
    <dbReference type="NCBI Taxonomy" id="28513"/>
    <lineage>
        <taxon>Eukaryota</taxon>
        <taxon>Viridiplantae</taxon>
        <taxon>Streptophyta</taxon>
        <taxon>Embryophyta</taxon>
        <taxon>Tracheophyta</taxon>
        <taxon>Spermatophyta</taxon>
        <taxon>Magnoliopsida</taxon>
        <taxon>eudicotyledons</taxon>
        <taxon>Gunneridae</taxon>
        <taxon>Pentapetalae</taxon>
        <taxon>asterids</taxon>
        <taxon>lamiids</taxon>
        <taxon>Lamiales</taxon>
        <taxon>Lamiaceae</taxon>
        <taxon>Nepetoideae</taxon>
        <taxon>Mentheae</taxon>
        <taxon>Salviinae</taxon>
        <taxon>Salvia</taxon>
        <taxon>Salvia subgen. Calosphace</taxon>
    </lineage>
</organism>
<keyword evidence="1" id="KW-0143">Chaperone</keyword>
<dbReference type="Gene3D" id="1.20.58.120">
    <property type="entry name" value="BAG domain"/>
    <property type="match status" value="1"/>
</dbReference>
<protein>
    <submittedName>
        <fullName evidence="4">BAG family molecular chaperone regulator 5, mitochondrial</fullName>
    </submittedName>
</protein>
<gene>
    <name evidence="4" type="ORF">AAHA92_10303</name>
</gene>
<comment type="caution">
    <text evidence="4">The sequence shown here is derived from an EMBL/GenBank/DDBJ whole genome shotgun (WGS) entry which is preliminary data.</text>
</comment>
<dbReference type="SMART" id="SM00264">
    <property type="entry name" value="BAG"/>
    <property type="match status" value="1"/>
</dbReference>